<accession>A0ABU3P0K6</accession>
<sequence length="63" mass="7332">MLIEETYSCSCGSKLQIETDTAASRDIMLKGWKREHRGARHKVEEPVVVIPEKKPRQIRRKPN</sequence>
<reference evidence="1 2" key="1">
    <citation type="submission" date="2023-07" db="EMBL/GenBank/DDBJ databases">
        <title>The novel representative of Negativicutes class, Anaeroselena agilis gen. nov. sp. nov.</title>
        <authorList>
            <person name="Prokofeva M.I."/>
            <person name="Elcheninov A.G."/>
            <person name="Klyukina A."/>
            <person name="Kublanov I.V."/>
            <person name="Frolov E.N."/>
            <person name="Podosokorskaya O.A."/>
        </authorList>
    </citation>
    <scope>NUCLEOTIDE SEQUENCE [LARGE SCALE GENOMIC DNA]</scope>
    <source>
        <strain evidence="1 2">4137-cl</strain>
    </source>
</reference>
<dbReference type="RefSeq" id="WP_413780701.1">
    <property type="nucleotide sequence ID" value="NZ_JAUOZS010000001.1"/>
</dbReference>
<gene>
    <name evidence="1" type="ORF">Q4T40_13240</name>
</gene>
<evidence type="ECO:0000313" key="2">
    <source>
        <dbReference type="Proteomes" id="UP001254848"/>
    </source>
</evidence>
<proteinExistence type="predicted"/>
<name>A0ABU3P0K6_9FIRM</name>
<dbReference type="EMBL" id="JAUOZS010000001">
    <property type="protein sequence ID" value="MDT8902215.1"/>
    <property type="molecule type" value="Genomic_DNA"/>
</dbReference>
<comment type="caution">
    <text evidence="1">The sequence shown here is derived from an EMBL/GenBank/DDBJ whole genome shotgun (WGS) entry which is preliminary data.</text>
</comment>
<organism evidence="1 2">
    <name type="scientific">Anaeroselena agilis</name>
    <dbReference type="NCBI Taxonomy" id="3063788"/>
    <lineage>
        <taxon>Bacteria</taxon>
        <taxon>Bacillati</taxon>
        <taxon>Bacillota</taxon>
        <taxon>Negativicutes</taxon>
        <taxon>Acetonemataceae</taxon>
        <taxon>Anaeroselena</taxon>
    </lineage>
</organism>
<keyword evidence="2" id="KW-1185">Reference proteome</keyword>
<evidence type="ECO:0000313" key="1">
    <source>
        <dbReference type="EMBL" id="MDT8902215.1"/>
    </source>
</evidence>
<protein>
    <submittedName>
        <fullName evidence="1">Uncharacterized protein</fullName>
    </submittedName>
</protein>
<dbReference type="Proteomes" id="UP001254848">
    <property type="component" value="Unassembled WGS sequence"/>
</dbReference>